<keyword evidence="4" id="KW-1185">Reference proteome</keyword>
<feature type="transmembrane region" description="Helical" evidence="1">
    <location>
        <begin position="133"/>
        <end position="161"/>
    </location>
</feature>
<dbReference type="EMBL" id="ML170215">
    <property type="protein sequence ID" value="TDL17818.1"/>
    <property type="molecule type" value="Genomic_DNA"/>
</dbReference>
<name>A0A4Y7PRU4_9AGAM</name>
<reference evidence="3 4" key="1">
    <citation type="submission" date="2018-06" db="EMBL/GenBank/DDBJ databases">
        <title>A transcriptomic atlas of mushroom development highlights an independent origin of complex multicellularity.</title>
        <authorList>
            <consortium name="DOE Joint Genome Institute"/>
            <person name="Krizsan K."/>
            <person name="Almasi E."/>
            <person name="Merenyi Z."/>
            <person name="Sahu N."/>
            <person name="Viragh M."/>
            <person name="Koszo T."/>
            <person name="Mondo S."/>
            <person name="Kiss B."/>
            <person name="Balint B."/>
            <person name="Kues U."/>
            <person name="Barry K."/>
            <person name="Hegedus J.C."/>
            <person name="Henrissat B."/>
            <person name="Johnson J."/>
            <person name="Lipzen A."/>
            <person name="Ohm R."/>
            <person name="Nagy I."/>
            <person name="Pangilinan J."/>
            <person name="Yan J."/>
            <person name="Xiong Y."/>
            <person name="Grigoriev I.V."/>
            <person name="Hibbett D.S."/>
            <person name="Nagy L.G."/>
        </authorList>
    </citation>
    <scope>NUCLEOTIDE SEQUENCE [LARGE SCALE GENOMIC DNA]</scope>
    <source>
        <strain evidence="3 4">SZMC22713</strain>
    </source>
</reference>
<sequence>MLFGVTIIQTYTYFNSSRDTQKLRLFVGTLFVLDIISTVFVAHPVYYYLVVNFGNLIPFLGWTWESTAYTAVSHTIKCMVQVFFATRIYLVRKPNWAVWGIVIFFALASFALGMVATYYNAKHHEIIDLLRRNFRIVVGTAAGFAVISDVTATAAMCHFLADFPTEMKTTKSLRNSLLIFVINRGALVTLLELIFAVSIVVAPVRAWWVPFYLTKNKMYINTTLAMLNSRGTLREKATVHTLGTIGFADPKKSSVATGERSHLRQSIPASILESPSTVDDMQQFRSSSPTLALHAHMNSAGTSTNELENFQISAEC</sequence>
<feature type="domain" description="DUF6534" evidence="2">
    <location>
        <begin position="145"/>
        <end position="231"/>
    </location>
</feature>
<evidence type="ECO:0000313" key="4">
    <source>
        <dbReference type="Proteomes" id="UP000294933"/>
    </source>
</evidence>
<evidence type="ECO:0000256" key="1">
    <source>
        <dbReference type="SAM" id="Phobius"/>
    </source>
</evidence>
<organism evidence="3 4">
    <name type="scientific">Rickenella mellea</name>
    <dbReference type="NCBI Taxonomy" id="50990"/>
    <lineage>
        <taxon>Eukaryota</taxon>
        <taxon>Fungi</taxon>
        <taxon>Dikarya</taxon>
        <taxon>Basidiomycota</taxon>
        <taxon>Agaricomycotina</taxon>
        <taxon>Agaricomycetes</taxon>
        <taxon>Hymenochaetales</taxon>
        <taxon>Rickenellaceae</taxon>
        <taxon>Rickenella</taxon>
    </lineage>
</organism>
<keyword evidence="1" id="KW-0472">Membrane</keyword>
<keyword evidence="1" id="KW-1133">Transmembrane helix</keyword>
<dbReference type="Proteomes" id="UP000294933">
    <property type="component" value="Unassembled WGS sequence"/>
</dbReference>
<dbReference type="VEuPathDB" id="FungiDB:BD410DRAFT_793849"/>
<dbReference type="Pfam" id="PF20152">
    <property type="entry name" value="DUF6534"/>
    <property type="match status" value="1"/>
</dbReference>
<gene>
    <name evidence="3" type="ORF">BD410DRAFT_793849</name>
</gene>
<protein>
    <recommendedName>
        <fullName evidence="2">DUF6534 domain-containing protein</fullName>
    </recommendedName>
</protein>
<accession>A0A4Y7PRU4</accession>
<dbReference type="OrthoDB" id="3214861at2759"/>
<feature type="transmembrane region" description="Helical" evidence="1">
    <location>
        <begin position="25"/>
        <end position="49"/>
    </location>
</feature>
<dbReference type="PANTHER" id="PTHR40465">
    <property type="entry name" value="CHROMOSOME 1, WHOLE GENOME SHOTGUN SEQUENCE"/>
    <property type="match status" value="1"/>
</dbReference>
<dbReference type="InterPro" id="IPR045339">
    <property type="entry name" value="DUF6534"/>
</dbReference>
<dbReference type="AlphaFoldDB" id="A0A4Y7PRU4"/>
<feature type="transmembrane region" description="Helical" evidence="1">
    <location>
        <begin position="96"/>
        <end position="121"/>
    </location>
</feature>
<proteinExistence type="predicted"/>
<feature type="transmembrane region" description="Helical" evidence="1">
    <location>
        <begin position="181"/>
        <end position="208"/>
    </location>
</feature>
<evidence type="ECO:0000259" key="2">
    <source>
        <dbReference type="Pfam" id="PF20152"/>
    </source>
</evidence>
<keyword evidence="1" id="KW-0812">Transmembrane</keyword>
<dbReference type="STRING" id="50990.A0A4Y7PRU4"/>
<dbReference type="PANTHER" id="PTHR40465:SF1">
    <property type="entry name" value="DUF6534 DOMAIN-CONTAINING PROTEIN"/>
    <property type="match status" value="1"/>
</dbReference>
<evidence type="ECO:0000313" key="3">
    <source>
        <dbReference type="EMBL" id="TDL17818.1"/>
    </source>
</evidence>